<sequence length="143" mass="16202">MTESGYAVRMGVGRRENFPPCSTGRFASIRENKGGRSEQRVGGRPKSQRFISGRTSLGDRDGRELRHGRRLLVAEVPDRAILPEKRERGSRRTAGRSEKGDLQRRNRPSDQKPSVSPFHFPDQGMHIVHMLTETQSHQNLAKD</sequence>
<feature type="region of interest" description="Disordered" evidence="1">
    <location>
        <begin position="1"/>
        <end position="63"/>
    </location>
</feature>
<feature type="compositionally biased region" description="Basic and acidic residues" evidence="1">
    <location>
        <begin position="28"/>
        <end position="41"/>
    </location>
</feature>
<organism evidence="2 3">
    <name type="scientific">Nesidiocoris tenuis</name>
    <dbReference type="NCBI Taxonomy" id="355587"/>
    <lineage>
        <taxon>Eukaryota</taxon>
        <taxon>Metazoa</taxon>
        <taxon>Ecdysozoa</taxon>
        <taxon>Arthropoda</taxon>
        <taxon>Hexapoda</taxon>
        <taxon>Insecta</taxon>
        <taxon>Pterygota</taxon>
        <taxon>Neoptera</taxon>
        <taxon>Paraneoptera</taxon>
        <taxon>Hemiptera</taxon>
        <taxon>Heteroptera</taxon>
        <taxon>Panheteroptera</taxon>
        <taxon>Cimicomorpha</taxon>
        <taxon>Miridae</taxon>
        <taxon>Dicyphina</taxon>
        <taxon>Nesidiocoris</taxon>
    </lineage>
</organism>
<name>A0ABN7AB24_9HEMI</name>
<accession>A0ABN7AB24</accession>
<dbReference type="EMBL" id="AP028909">
    <property type="protein sequence ID" value="BES89529.1"/>
    <property type="molecule type" value="Genomic_DNA"/>
</dbReference>
<gene>
    <name evidence="2" type="ORF">NTJ_02336</name>
</gene>
<proteinExistence type="predicted"/>
<dbReference type="Proteomes" id="UP001307889">
    <property type="component" value="Chromosome 1"/>
</dbReference>
<reference evidence="2 3" key="1">
    <citation type="submission" date="2023-09" db="EMBL/GenBank/DDBJ databases">
        <title>Nesidiocoris tenuis whole genome shotgun sequence.</title>
        <authorList>
            <person name="Shibata T."/>
            <person name="Shimoda M."/>
            <person name="Kobayashi T."/>
            <person name="Uehara T."/>
        </authorList>
    </citation>
    <scope>NUCLEOTIDE SEQUENCE [LARGE SCALE GENOMIC DNA]</scope>
    <source>
        <strain evidence="2 3">Japan</strain>
    </source>
</reference>
<evidence type="ECO:0000256" key="1">
    <source>
        <dbReference type="SAM" id="MobiDB-lite"/>
    </source>
</evidence>
<feature type="region of interest" description="Disordered" evidence="1">
    <location>
        <begin position="82"/>
        <end position="123"/>
    </location>
</feature>
<evidence type="ECO:0000313" key="2">
    <source>
        <dbReference type="EMBL" id="BES89529.1"/>
    </source>
</evidence>
<protein>
    <submittedName>
        <fullName evidence="2">Uncharacterized protein</fullName>
    </submittedName>
</protein>
<keyword evidence="3" id="KW-1185">Reference proteome</keyword>
<evidence type="ECO:0000313" key="3">
    <source>
        <dbReference type="Proteomes" id="UP001307889"/>
    </source>
</evidence>
<feature type="compositionally biased region" description="Basic and acidic residues" evidence="1">
    <location>
        <begin position="95"/>
        <end position="110"/>
    </location>
</feature>